<dbReference type="Proteomes" id="UP000178448">
    <property type="component" value="Unassembled WGS sequence"/>
</dbReference>
<proteinExistence type="predicted"/>
<dbReference type="SUPFAM" id="SSF50199">
    <property type="entry name" value="Staphylococcal nuclease"/>
    <property type="match status" value="1"/>
</dbReference>
<keyword evidence="3" id="KW-0378">Hydrolase</keyword>
<dbReference type="Gene3D" id="2.40.50.90">
    <property type="match status" value="1"/>
</dbReference>
<sequence>MIRIRKNAVVIPLVFIVSLLLSFSAGFLVRGSVSQPEKSVDNVTFGVLHEGEYKVTEVIDGDTVVLETDHHVRYAGIDAPETNDPSGLSARDLNARLVEGKTVRIEISEGKPDAYNRALVYVWMGDELINERMIEEGYATVLLNKRMAKPKYYDRLIAAEEYAHSHHNGMWIKDMK</sequence>
<keyword evidence="2" id="KW-0255">Endonuclease</keyword>
<evidence type="ECO:0000313" key="5">
    <source>
        <dbReference type="EMBL" id="OGG04814.1"/>
    </source>
</evidence>
<accession>A0A1F5YXL2</accession>
<feature type="domain" description="TNase-like" evidence="4">
    <location>
        <begin position="49"/>
        <end position="173"/>
    </location>
</feature>
<protein>
    <recommendedName>
        <fullName evidence="4">TNase-like domain-containing protein</fullName>
    </recommendedName>
</protein>
<dbReference type="AlphaFoldDB" id="A0A1F5YXL2"/>
<evidence type="ECO:0000313" key="6">
    <source>
        <dbReference type="Proteomes" id="UP000178448"/>
    </source>
</evidence>
<evidence type="ECO:0000256" key="2">
    <source>
        <dbReference type="ARBA" id="ARBA00022759"/>
    </source>
</evidence>
<dbReference type="PANTHER" id="PTHR12302">
    <property type="entry name" value="EBNA2 BINDING PROTEIN P100"/>
    <property type="match status" value="1"/>
</dbReference>
<reference evidence="5 6" key="1">
    <citation type="journal article" date="2016" name="Nat. Commun.">
        <title>Thousands of microbial genomes shed light on interconnected biogeochemical processes in an aquifer system.</title>
        <authorList>
            <person name="Anantharaman K."/>
            <person name="Brown C.T."/>
            <person name="Hug L.A."/>
            <person name="Sharon I."/>
            <person name="Castelle C.J."/>
            <person name="Probst A.J."/>
            <person name="Thomas B.C."/>
            <person name="Singh A."/>
            <person name="Wilkins M.J."/>
            <person name="Karaoz U."/>
            <person name="Brodie E.L."/>
            <person name="Williams K.H."/>
            <person name="Hubbard S.S."/>
            <person name="Banfield J.F."/>
        </authorList>
    </citation>
    <scope>NUCLEOTIDE SEQUENCE [LARGE SCALE GENOMIC DNA]</scope>
</reference>
<dbReference type="PANTHER" id="PTHR12302:SF3">
    <property type="entry name" value="SERINE_THREONINE-PROTEIN KINASE 31"/>
    <property type="match status" value="1"/>
</dbReference>
<dbReference type="GO" id="GO:0016787">
    <property type="term" value="F:hydrolase activity"/>
    <property type="evidence" value="ECO:0007669"/>
    <property type="project" value="UniProtKB-KW"/>
</dbReference>
<dbReference type="Pfam" id="PF00565">
    <property type="entry name" value="SNase"/>
    <property type="match status" value="1"/>
</dbReference>
<keyword evidence="1" id="KW-0540">Nuclease</keyword>
<comment type="caution">
    <text evidence="5">The sequence shown here is derived from an EMBL/GenBank/DDBJ whole genome shotgun (WGS) entry which is preliminary data.</text>
</comment>
<evidence type="ECO:0000259" key="4">
    <source>
        <dbReference type="PROSITE" id="PS50830"/>
    </source>
</evidence>
<organism evidence="5 6">
    <name type="scientific">Candidatus Gottesmanbacteria bacterium RBG_16_52_11</name>
    <dbReference type="NCBI Taxonomy" id="1798374"/>
    <lineage>
        <taxon>Bacteria</taxon>
        <taxon>Candidatus Gottesmaniibacteriota</taxon>
    </lineage>
</organism>
<dbReference type="InterPro" id="IPR035437">
    <property type="entry name" value="SNase_OB-fold_sf"/>
</dbReference>
<dbReference type="STRING" id="1798374.A2Z33_05895"/>
<gene>
    <name evidence="5" type="ORF">A2Z33_05895</name>
</gene>
<dbReference type="PROSITE" id="PS50830">
    <property type="entry name" value="TNASE_3"/>
    <property type="match status" value="1"/>
</dbReference>
<dbReference type="EMBL" id="MFJD01000001">
    <property type="protein sequence ID" value="OGG04814.1"/>
    <property type="molecule type" value="Genomic_DNA"/>
</dbReference>
<dbReference type="GO" id="GO:0004519">
    <property type="term" value="F:endonuclease activity"/>
    <property type="evidence" value="ECO:0007669"/>
    <property type="project" value="UniProtKB-KW"/>
</dbReference>
<name>A0A1F5YXL2_9BACT</name>
<dbReference type="InterPro" id="IPR016071">
    <property type="entry name" value="Staphylococal_nuclease_OB-fold"/>
</dbReference>
<evidence type="ECO:0000256" key="1">
    <source>
        <dbReference type="ARBA" id="ARBA00022722"/>
    </source>
</evidence>
<evidence type="ECO:0000256" key="3">
    <source>
        <dbReference type="ARBA" id="ARBA00022801"/>
    </source>
</evidence>
<dbReference type="SMART" id="SM00318">
    <property type="entry name" value="SNc"/>
    <property type="match status" value="1"/>
</dbReference>